<comment type="caution">
    <text evidence="3">The sequence shown here is derived from an EMBL/GenBank/DDBJ whole genome shotgun (WGS) entry which is preliminary data.</text>
</comment>
<name>A0ABS4FZL4_9CLOT</name>
<evidence type="ECO:0000313" key="3">
    <source>
        <dbReference type="EMBL" id="MBP1917743.1"/>
    </source>
</evidence>
<dbReference type="Proteomes" id="UP001519271">
    <property type="component" value="Unassembled WGS sequence"/>
</dbReference>
<dbReference type="EMBL" id="JAGGKC010000001">
    <property type="protein sequence ID" value="MBP1917743.1"/>
    <property type="molecule type" value="Genomic_DNA"/>
</dbReference>
<protein>
    <submittedName>
        <fullName evidence="3">Osmoprotectant transport system substrate-binding protein</fullName>
    </submittedName>
</protein>
<evidence type="ECO:0000259" key="2">
    <source>
        <dbReference type="Pfam" id="PF04069"/>
    </source>
</evidence>
<sequence length="315" mass="33754">MRLNKLIISGIAGVSILALSACGSKAEEPVVKNQGDPITVGSFVDTEGGILGNIILLALEDKGYVIEDKVQFGTPDVHRNALLQGELDIGVDYTGNGQYYVEGFAESVWVKADSAYESIRTADEKNGLLWMTPAKANNTEAIAVTKDFSEKNSVKSLADLAAYINKGGEIKFITSQLFAEKEAGLLGIEKAYGFKFQPSQLVLLPHGNTAETLKALSEGRDGINAALAYATDGSLVDLGLVVLEDPMSIPPVYEPAPIIRKETADKYPEVKEILGTLFAGLSKEKLQEMNKKVIVDGASPKDIAEAYLKEAGILD</sequence>
<evidence type="ECO:0000313" key="4">
    <source>
        <dbReference type="Proteomes" id="UP001519271"/>
    </source>
</evidence>
<dbReference type="Pfam" id="PF04069">
    <property type="entry name" value="OpuAC"/>
    <property type="match status" value="1"/>
</dbReference>
<dbReference type="SUPFAM" id="SSF53850">
    <property type="entry name" value="Periplasmic binding protein-like II"/>
    <property type="match status" value="1"/>
</dbReference>
<keyword evidence="4" id="KW-1185">Reference proteome</keyword>
<dbReference type="Gene3D" id="3.40.190.10">
    <property type="entry name" value="Periplasmic binding protein-like II"/>
    <property type="match status" value="1"/>
</dbReference>
<keyword evidence="1" id="KW-0732">Signal</keyword>
<gene>
    <name evidence="3" type="ORF">J2Z34_000206</name>
</gene>
<evidence type="ECO:0000256" key="1">
    <source>
        <dbReference type="SAM" id="SignalP"/>
    </source>
</evidence>
<dbReference type="PROSITE" id="PS51257">
    <property type="entry name" value="PROKAR_LIPOPROTEIN"/>
    <property type="match status" value="1"/>
</dbReference>
<proteinExistence type="predicted"/>
<dbReference type="Gene3D" id="3.40.190.120">
    <property type="entry name" value="Osmoprotection protein (prox), domain 2"/>
    <property type="match status" value="1"/>
</dbReference>
<dbReference type="RefSeq" id="WP_209457986.1">
    <property type="nucleotide sequence ID" value="NZ_JAGGKC010000001.1"/>
</dbReference>
<reference evidence="3 4" key="1">
    <citation type="submission" date="2021-03" db="EMBL/GenBank/DDBJ databases">
        <title>Genomic Encyclopedia of Type Strains, Phase IV (KMG-IV): sequencing the most valuable type-strain genomes for metagenomic binning, comparative biology and taxonomic classification.</title>
        <authorList>
            <person name="Goeker M."/>
        </authorList>
    </citation>
    <scope>NUCLEOTIDE SEQUENCE [LARGE SCALE GENOMIC DNA]</scope>
    <source>
        <strain evidence="3 4">DSM 6139</strain>
    </source>
</reference>
<feature type="chain" id="PRO_5047487267" evidence="1">
    <location>
        <begin position="27"/>
        <end position="315"/>
    </location>
</feature>
<feature type="domain" description="ABC-type glycine betaine transport system substrate-binding" evidence="2">
    <location>
        <begin position="36"/>
        <end position="310"/>
    </location>
</feature>
<accession>A0ABS4FZL4</accession>
<dbReference type="InterPro" id="IPR007210">
    <property type="entry name" value="ABC_Gly_betaine_transp_sub-bd"/>
</dbReference>
<feature type="signal peptide" evidence="1">
    <location>
        <begin position="1"/>
        <end position="26"/>
    </location>
</feature>
<organism evidence="3 4">
    <name type="scientific">Youngiibacter multivorans</name>
    <dbReference type="NCBI Taxonomy" id="937251"/>
    <lineage>
        <taxon>Bacteria</taxon>
        <taxon>Bacillati</taxon>
        <taxon>Bacillota</taxon>
        <taxon>Clostridia</taxon>
        <taxon>Eubacteriales</taxon>
        <taxon>Clostridiaceae</taxon>
        <taxon>Youngiibacter</taxon>
    </lineage>
</organism>